<protein>
    <submittedName>
        <fullName evidence="2">Uncharacterized protein</fullName>
    </submittedName>
</protein>
<feature type="region of interest" description="Disordered" evidence="1">
    <location>
        <begin position="828"/>
        <end position="889"/>
    </location>
</feature>
<comment type="caution">
    <text evidence="2">The sequence shown here is derived from an EMBL/GenBank/DDBJ whole genome shotgun (WGS) entry which is preliminary data.</text>
</comment>
<dbReference type="EMBL" id="VDMD01000002">
    <property type="protein sequence ID" value="TRM68365.1"/>
    <property type="molecule type" value="Genomic_DNA"/>
</dbReference>
<name>A0A550CUA5_9AGAR</name>
<proteinExistence type="predicted"/>
<keyword evidence="3" id="KW-1185">Reference proteome</keyword>
<accession>A0A550CUA5</accession>
<organism evidence="2 3">
    <name type="scientific">Schizophyllum amplum</name>
    <dbReference type="NCBI Taxonomy" id="97359"/>
    <lineage>
        <taxon>Eukaryota</taxon>
        <taxon>Fungi</taxon>
        <taxon>Dikarya</taxon>
        <taxon>Basidiomycota</taxon>
        <taxon>Agaricomycotina</taxon>
        <taxon>Agaricomycetes</taxon>
        <taxon>Agaricomycetidae</taxon>
        <taxon>Agaricales</taxon>
        <taxon>Schizophyllaceae</taxon>
        <taxon>Schizophyllum</taxon>
    </lineage>
</organism>
<evidence type="ECO:0000313" key="3">
    <source>
        <dbReference type="Proteomes" id="UP000320762"/>
    </source>
</evidence>
<sequence length="889" mass="100563">MALSFSDDFDNRVAAATAHIPPDATTNDLVAASRLLSRILRMACEENRVYPDASDLLNQTHHEKTYASLCSRSEVFPLLRQPYTSAASDSNVAHKIRDILQEVRPQLTEIADGSRTYDVWTPTCDDSAHVEHVAALKIPESESQPVLVMHDLGKMIDDDALQHNLSHIFCSRQNTFFVNASGSGKTRLLYEGLCRHWGLYLTAKVDSSRLGSHNVDFVTNQGLFLSELPTLPHTSSSSYEDMRQANFRVLTRRYKDVLLSHALMLREFLDTASPHIQNVHKERWLHCQLQPAYLMHVDPFFSINFALLRASDAYVDHTLQEVLEEIHRRLDSTEPLFATLDEAQSLGLGGDQNNMAYGFPANDARLYLRHLILSWRGRPGLSLVVTGTELPRNLFHDDDPLEMEFGRYRWTSATGAFDAVDSNRGYLLRYLPASFVRKASGKRLLERLGRWLRGRHRLTASFVGLFLRHGLAQPHQLLNDYISNATKYWPNDAEEMVAMEGKRLERAKKILRPISFGALKVPLVRSTVHRSLLQLYLYPSANRHIYAGDHLGVVTEAFGRFVDDEASQIAVDEPFILIACAQWFKDTGTNFLDIGYHRFLPQQSAHVCQFRQERTVLMLARRLECKPGLRELFHFVGTPPSWAHARSTSLLLRHNTAKGKPSVRVYMHTRESHAKSTPALLTIASPEEIDQWLQCTTISPFCLLQQSAESTLLFTLKLSSDKNMWVALDGRQGSSLTADETLHALARMDPSQNFRVERLDEMRNIPNPSRRAGDPPLFLAFASEITNSSDTKAGRTIATMDIDQLYHSVEISADDVLHRVVHFTCPGSPTSASTTAKRPRATETDTGAFTRTSKRRVGLVRATDDNKERVMRTSTMRQRQPAGRRPNRT</sequence>
<evidence type="ECO:0000313" key="2">
    <source>
        <dbReference type="EMBL" id="TRM68365.1"/>
    </source>
</evidence>
<dbReference type="AlphaFoldDB" id="A0A550CUA5"/>
<evidence type="ECO:0000256" key="1">
    <source>
        <dbReference type="SAM" id="MobiDB-lite"/>
    </source>
</evidence>
<reference evidence="2 3" key="1">
    <citation type="journal article" date="2019" name="New Phytol.">
        <title>Comparative genomics reveals unique wood-decay strategies and fruiting body development in the Schizophyllaceae.</title>
        <authorList>
            <person name="Almasi E."/>
            <person name="Sahu N."/>
            <person name="Krizsan K."/>
            <person name="Balint B."/>
            <person name="Kovacs G.M."/>
            <person name="Kiss B."/>
            <person name="Cseklye J."/>
            <person name="Drula E."/>
            <person name="Henrissat B."/>
            <person name="Nagy I."/>
            <person name="Chovatia M."/>
            <person name="Adam C."/>
            <person name="LaButti K."/>
            <person name="Lipzen A."/>
            <person name="Riley R."/>
            <person name="Grigoriev I.V."/>
            <person name="Nagy L.G."/>
        </authorList>
    </citation>
    <scope>NUCLEOTIDE SEQUENCE [LARGE SCALE GENOMIC DNA]</scope>
    <source>
        <strain evidence="2 3">NL-1724</strain>
    </source>
</reference>
<dbReference type="OrthoDB" id="2393824at2759"/>
<dbReference type="Proteomes" id="UP000320762">
    <property type="component" value="Unassembled WGS sequence"/>
</dbReference>
<gene>
    <name evidence="2" type="ORF">BD626DRAFT_565208</name>
</gene>
<feature type="compositionally biased region" description="Basic and acidic residues" evidence="1">
    <location>
        <begin position="862"/>
        <end position="871"/>
    </location>
</feature>